<feature type="transmembrane region" description="Helical" evidence="1">
    <location>
        <begin position="237"/>
        <end position="260"/>
    </location>
</feature>
<dbReference type="EMBL" id="CP007155">
    <property type="protein sequence ID" value="AHH93531.1"/>
    <property type="molecule type" value="Genomic_DNA"/>
</dbReference>
<protein>
    <submittedName>
        <fullName evidence="2">Putative membrane protein</fullName>
    </submittedName>
</protein>
<feature type="transmembrane region" description="Helical" evidence="1">
    <location>
        <begin position="64"/>
        <end position="85"/>
    </location>
</feature>
<gene>
    <name evidence="2" type="ORF">KALB_154</name>
</gene>
<dbReference type="AlphaFoldDB" id="W5VYZ6"/>
<dbReference type="Pfam" id="PF20176">
    <property type="entry name" value="DUF6541"/>
    <property type="match status" value="1"/>
</dbReference>
<organism evidence="2 3">
    <name type="scientific">Kutzneria albida DSM 43870</name>
    <dbReference type="NCBI Taxonomy" id="1449976"/>
    <lineage>
        <taxon>Bacteria</taxon>
        <taxon>Bacillati</taxon>
        <taxon>Actinomycetota</taxon>
        <taxon>Actinomycetes</taxon>
        <taxon>Pseudonocardiales</taxon>
        <taxon>Pseudonocardiaceae</taxon>
        <taxon>Kutzneria</taxon>
    </lineage>
</organism>
<proteinExistence type="predicted"/>
<evidence type="ECO:0000313" key="3">
    <source>
        <dbReference type="Proteomes" id="UP000019225"/>
    </source>
</evidence>
<feature type="transmembrane region" description="Helical" evidence="1">
    <location>
        <begin position="313"/>
        <end position="338"/>
    </location>
</feature>
<evidence type="ECO:0000313" key="2">
    <source>
        <dbReference type="EMBL" id="AHH93531.1"/>
    </source>
</evidence>
<dbReference type="Proteomes" id="UP000019225">
    <property type="component" value="Chromosome"/>
</dbReference>
<reference evidence="2 3" key="1">
    <citation type="journal article" date="2014" name="BMC Genomics">
        <title>Complete genome sequence of producer of the glycopeptide antibiotic Aculeximycin Kutzneria albida DSM 43870T, a representative of minor genus of Pseudonocardiaceae.</title>
        <authorList>
            <person name="Rebets Y."/>
            <person name="Tokovenko B."/>
            <person name="Lushchyk I."/>
            <person name="Ruckert C."/>
            <person name="Zaburannyi N."/>
            <person name="Bechthold A."/>
            <person name="Kalinowski J."/>
            <person name="Luzhetskyy A."/>
        </authorList>
    </citation>
    <scope>NUCLEOTIDE SEQUENCE [LARGE SCALE GENOMIC DNA]</scope>
    <source>
        <strain evidence="2">DSM 43870</strain>
    </source>
</reference>
<feature type="transmembrane region" description="Helical" evidence="1">
    <location>
        <begin position="272"/>
        <end position="301"/>
    </location>
</feature>
<feature type="transmembrane region" description="Helical" evidence="1">
    <location>
        <begin position="31"/>
        <end position="52"/>
    </location>
</feature>
<feature type="transmembrane region" description="Helical" evidence="1">
    <location>
        <begin position="395"/>
        <end position="414"/>
    </location>
</feature>
<accession>W5VYZ6</accession>
<feature type="transmembrane region" description="Helical" evidence="1">
    <location>
        <begin position="434"/>
        <end position="453"/>
    </location>
</feature>
<dbReference type="eggNOG" id="COG5617">
    <property type="taxonomic scope" value="Bacteria"/>
</dbReference>
<feature type="transmembrane region" description="Helical" evidence="1">
    <location>
        <begin position="474"/>
        <end position="495"/>
    </location>
</feature>
<feature type="transmembrane region" description="Helical" evidence="1">
    <location>
        <begin position="97"/>
        <end position="118"/>
    </location>
</feature>
<feature type="transmembrane region" description="Helical" evidence="1">
    <location>
        <begin position="6"/>
        <end position="24"/>
    </location>
</feature>
<keyword evidence="1" id="KW-0472">Membrane</keyword>
<keyword evidence="3" id="KW-1185">Reference proteome</keyword>
<dbReference type="InterPro" id="IPR046671">
    <property type="entry name" value="DUF6541"/>
</dbReference>
<dbReference type="STRING" id="1449976.KALB_154"/>
<keyword evidence="1" id="KW-1133">Transmembrane helix</keyword>
<keyword evidence="1" id="KW-0812">Transmembrane</keyword>
<evidence type="ECO:0000256" key="1">
    <source>
        <dbReference type="SAM" id="Phobius"/>
    </source>
</evidence>
<dbReference type="KEGG" id="kal:KALB_154"/>
<name>W5VYZ6_9PSEU</name>
<dbReference type="HOGENOM" id="CLU_017691_2_0_11"/>
<feature type="transmembrane region" description="Helical" evidence="1">
    <location>
        <begin position="187"/>
        <end position="210"/>
    </location>
</feature>
<sequence length="642" mass="68510">MLSEYFLVAVYLVVIAVPGLLLGFAGGLRGWLLAGAAPLLTYGVVGVFGPLLPKFGIDWSPVTLALSTAVLAALVFGISTVLRGRFEVAEQRAPWRLVDHLGVLAALAVAGLVGLFAVKRASNGFTLVPQWWDAGYHANAIRFIADTGNSLPSALKVLSHPDVSSYYYPNAYHVLAATVRQLTGADVVALLDISNGVVVGLFALASIVMVRQFSNSPALCAAAGVLSCAVTSFPYDVIVWGPIFPFVAGVAFIPAFFAVFGRMLDTRSAGALLLTAVTMVGLLAVHLSIALAAFVIGLFLLAQRWITNRRTALPDLALLGVLGLAAVLVGAFQFSAILQTVANAGDVLWPATYSPGDAVGRLLTSSKSRDLPQWWFTALLLLGLIGLHKAKFRSMLWWLLGGLAFTGLTVLDAGYDTTLSHVLNSPWWNDSWRLAAIATLGLIGLAAIGLVTLRDALISLLGKVSAGLKDRPALTGPVAVGLVLVLLGLLTHGLYLGRNTDRLRDLWRDGPVVDNTKIQALHWMHDNIPQGAVVANDSHDGSTWMWAIDGVRPLFGSAQIGPQEQTADGLNRTTVLDRLNELDGNPEVRKALQQLKVRYVFVGEGSVDGAGGRAKGFRDLEQVRSLRPIFHNARATVYQLAD</sequence>
<feature type="transmembrane region" description="Helical" evidence="1">
    <location>
        <begin position="371"/>
        <end position="388"/>
    </location>
</feature>